<feature type="chain" id="PRO_5038479326" evidence="2">
    <location>
        <begin position="25"/>
        <end position="598"/>
    </location>
</feature>
<gene>
    <name evidence="4" type="ordered locus">Celgi_0705</name>
</gene>
<evidence type="ECO:0000256" key="2">
    <source>
        <dbReference type="SAM" id="SignalP"/>
    </source>
</evidence>
<dbReference type="GO" id="GO:0043190">
    <property type="term" value="C:ATP-binding cassette (ABC) transporter complex"/>
    <property type="evidence" value="ECO:0007669"/>
    <property type="project" value="InterPro"/>
</dbReference>
<dbReference type="eggNOG" id="COG0747">
    <property type="taxonomic scope" value="Bacteria"/>
</dbReference>
<dbReference type="GO" id="GO:0042597">
    <property type="term" value="C:periplasmic space"/>
    <property type="evidence" value="ECO:0007669"/>
    <property type="project" value="UniProtKB-ARBA"/>
</dbReference>
<dbReference type="Proteomes" id="UP000000485">
    <property type="component" value="Chromosome"/>
</dbReference>
<name>F8A7G6_CELGA</name>
<evidence type="ECO:0000313" key="4">
    <source>
        <dbReference type="EMBL" id="AEI11224.1"/>
    </source>
</evidence>
<dbReference type="SUPFAM" id="SSF53850">
    <property type="entry name" value="Periplasmic binding protein-like II"/>
    <property type="match status" value="1"/>
</dbReference>
<evidence type="ECO:0000256" key="1">
    <source>
        <dbReference type="SAM" id="MobiDB-lite"/>
    </source>
</evidence>
<dbReference type="STRING" id="593907.Celgi_0705"/>
<reference evidence="5" key="1">
    <citation type="submission" date="2011-04" db="EMBL/GenBank/DDBJ databases">
        <title>Complete sequence of Cellvibrio gilvus ATCC 13127.</title>
        <authorList>
            <person name="Lucas S."/>
            <person name="Han J."/>
            <person name="Lapidus A."/>
            <person name="Cheng J.-F."/>
            <person name="Goodwin L."/>
            <person name="Pitluck S."/>
            <person name="Peters L."/>
            <person name="Munk A."/>
            <person name="Detter J.C."/>
            <person name="Han C."/>
            <person name="Tapia R."/>
            <person name="Land M."/>
            <person name="Hauser L."/>
            <person name="Kyrpides N."/>
            <person name="Ivanova N."/>
            <person name="Ovchinnikova G."/>
            <person name="Pagani I."/>
            <person name="Mead D."/>
            <person name="Brumm P."/>
            <person name="Woyke T."/>
        </authorList>
    </citation>
    <scope>NUCLEOTIDE SEQUENCE [LARGE SCALE GENOMIC DNA]</scope>
    <source>
        <strain evidence="5">ATCC 13127 / NRRL B-14078</strain>
    </source>
</reference>
<dbReference type="PANTHER" id="PTHR30290:SF65">
    <property type="entry name" value="MONOACYL PHOSPHATIDYLINOSITOL TETRAMANNOSIDE-BINDING PROTEIN LPQW-RELATED"/>
    <property type="match status" value="1"/>
</dbReference>
<evidence type="ECO:0000313" key="5">
    <source>
        <dbReference type="Proteomes" id="UP000000485"/>
    </source>
</evidence>
<dbReference type="Gene3D" id="3.10.105.10">
    <property type="entry name" value="Dipeptide-binding Protein, Domain 3"/>
    <property type="match status" value="1"/>
</dbReference>
<dbReference type="PROSITE" id="PS51257">
    <property type="entry name" value="PROKAR_LIPOPROTEIN"/>
    <property type="match status" value="1"/>
</dbReference>
<organism evidence="4 5">
    <name type="scientific">Cellulomonas gilvus (strain ATCC 13127 / NRRL B-14078)</name>
    <name type="common">Cellvibrio gilvus</name>
    <dbReference type="NCBI Taxonomy" id="593907"/>
    <lineage>
        <taxon>Bacteria</taxon>
        <taxon>Bacillati</taxon>
        <taxon>Actinomycetota</taxon>
        <taxon>Actinomycetes</taxon>
        <taxon>Micrococcales</taxon>
        <taxon>Cellulomonadaceae</taxon>
        <taxon>Cellulomonas</taxon>
    </lineage>
</organism>
<proteinExistence type="predicted"/>
<dbReference type="AlphaFoldDB" id="F8A7G6"/>
<feature type="domain" description="Solute-binding protein family 5" evidence="3">
    <location>
        <begin position="103"/>
        <end position="502"/>
    </location>
</feature>
<dbReference type="Gene3D" id="3.40.190.10">
    <property type="entry name" value="Periplasmic binding protein-like II"/>
    <property type="match status" value="1"/>
</dbReference>
<dbReference type="Pfam" id="PF00496">
    <property type="entry name" value="SBP_bac_5"/>
    <property type="match status" value="1"/>
</dbReference>
<dbReference type="CDD" id="cd08501">
    <property type="entry name" value="PBP2_Lpqw"/>
    <property type="match status" value="1"/>
</dbReference>
<accession>F8A7G6</accession>
<keyword evidence="2" id="KW-0732">Signal</keyword>
<dbReference type="GO" id="GO:0015833">
    <property type="term" value="P:peptide transport"/>
    <property type="evidence" value="ECO:0007669"/>
    <property type="project" value="TreeGrafter"/>
</dbReference>
<dbReference type="InterPro" id="IPR039424">
    <property type="entry name" value="SBP_5"/>
</dbReference>
<dbReference type="EMBL" id="CP002665">
    <property type="protein sequence ID" value="AEI11224.1"/>
    <property type="molecule type" value="Genomic_DNA"/>
</dbReference>
<feature type="signal peptide" evidence="2">
    <location>
        <begin position="1"/>
        <end position="24"/>
    </location>
</feature>
<dbReference type="PANTHER" id="PTHR30290">
    <property type="entry name" value="PERIPLASMIC BINDING COMPONENT OF ABC TRANSPORTER"/>
    <property type="match status" value="1"/>
</dbReference>
<protein>
    <submittedName>
        <fullName evidence="4">Extracellular solute-binding protein family 5</fullName>
    </submittedName>
</protein>
<keyword evidence="5" id="KW-1185">Reference proteome</keyword>
<dbReference type="OrthoDB" id="7888869at2"/>
<dbReference type="InterPro" id="IPR030678">
    <property type="entry name" value="Peptide/Ni-bd"/>
</dbReference>
<dbReference type="GO" id="GO:1904680">
    <property type="term" value="F:peptide transmembrane transporter activity"/>
    <property type="evidence" value="ECO:0007669"/>
    <property type="project" value="TreeGrafter"/>
</dbReference>
<dbReference type="InterPro" id="IPR000914">
    <property type="entry name" value="SBP_5_dom"/>
</dbReference>
<feature type="region of interest" description="Disordered" evidence="1">
    <location>
        <begin position="25"/>
        <end position="48"/>
    </location>
</feature>
<dbReference type="KEGG" id="cga:Celgi_0705"/>
<dbReference type="PIRSF" id="PIRSF002741">
    <property type="entry name" value="MppA"/>
    <property type="match status" value="1"/>
</dbReference>
<evidence type="ECO:0000259" key="3">
    <source>
        <dbReference type="Pfam" id="PF00496"/>
    </source>
</evidence>
<dbReference type="HOGENOM" id="CLU_017028_11_0_11"/>
<dbReference type="RefSeq" id="WP_013882747.1">
    <property type="nucleotide sequence ID" value="NC_015671.1"/>
</dbReference>
<sequence precursor="true">MKIRRISAGIAVVAAGALVLGACSNDPSDPSTSEPSASSTGEATTGGSVTVSETNEFFSFNSSTANGNTDINSKVALVTNSHFYYIDDQLKVQRDESFGTIEKLSDDPLTVKYTVNEGKKWSDGEPIDADDLVLAWAVFSGYYDDAVYDDAGEITEGTSYFSYAGSTLGLGLTDFPEIGEDGRSITLTYSKPFSDWEVAFDLDRPAHVVAKGAGLADGAALLEVFKSVERGDSEKPKETNAELKAAADFYNTGFDSKTLPSDPGLYLSSGPYIVSDVAEGQSVTLVPNETYDGDLTPKLDQITIRTIADPSAAISALKNGEVDIVSPQANADTLAALEAVDGIQIHQGLQLAFDHIDLNSTGVFKDAKVREAFLKTIPRQAILDAIITPLQPDATVLDSFLFVPAQDGYADTIKTNGVAQFTEPDIEGAKELLAGAKPEVRILYNSNNPNRVDAFTLIAESAKQAGFTIVDEGDPEWGSRLGDGSYDASIFGWINSGVGVSGVPQIYGTQQASNFNGVSSPEADELMDQLISTIDPAEQVALQVQIEELLGKTYTTLPFFQSVGVEGVADRVQGIDTYNPNQNGVWWNVWEWTVDDAA</sequence>